<keyword evidence="1" id="KW-0472">Membrane</keyword>
<reference evidence="3" key="1">
    <citation type="submission" date="2023-03" db="EMBL/GenBank/DDBJ databases">
        <authorList>
            <person name="Julca I."/>
        </authorList>
    </citation>
    <scope>NUCLEOTIDE SEQUENCE</scope>
</reference>
<dbReference type="Pfam" id="PF08268">
    <property type="entry name" value="FBA_3"/>
    <property type="match status" value="1"/>
</dbReference>
<keyword evidence="4" id="KW-1185">Reference proteome</keyword>
<accession>A0AAV1C7W8</accession>
<proteinExistence type="predicted"/>
<keyword evidence="1" id="KW-1133">Transmembrane helix</keyword>
<evidence type="ECO:0000313" key="3">
    <source>
        <dbReference type="EMBL" id="CAI9090714.1"/>
    </source>
</evidence>
<dbReference type="PANTHER" id="PTHR31111:SF136">
    <property type="entry name" value="F-BOX ASSOCIATED DOMAIN-CONTAINING PROTEIN"/>
    <property type="match status" value="1"/>
</dbReference>
<name>A0AAV1C7W8_OLDCO</name>
<evidence type="ECO:0000313" key="4">
    <source>
        <dbReference type="Proteomes" id="UP001161247"/>
    </source>
</evidence>
<feature type="transmembrane region" description="Helical" evidence="1">
    <location>
        <begin position="314"/>
        <end position="333"/>
    </location>
</feature>
<evidence type="ECO:0000256" key="1">
    <source>
        <dbReference type="SAM" id="Phobius"/>
    </source>
</evidence>
<evidence type="ECO:0000259" key="2">
    <source>
        <dbReference type="Pfam" id="PF08268"/>
    </source>
</evidence>
<sequence length="335" mass="38852">MSTEYQVEIPHDIIIEIWSRLPSKSLLRLRRPWWLNLPPPIKLKLNGQHSTDLKISRPLNGLVCLYYGPNNGVDHDSLVLNITTRQLPETTTNVGHLFLCFDDKTKTYKVLRLYWENDVLKAAIYTLNGTNSSWREAMDPPRLFLNRGISLSDPRPRVNGTMYWLAVARGIAYIIAFDMAGRAKMLDIGGRLALIPWGSTEIRLLEECLKSKSVVVKEKICFPTVPFEKISDGRNWGVSPTGEVLLFDLYDSRKIYFDLDKKTAIVERYLWSHPNKQMKPCNQRSLRDDTYNHVKNVFIFNTNRDDVQHHRENFLIVAILFCLLPLVMARYLCTR</sequence>
<dbReference type="Proteomes" id="UP001161247">
    <property type="component" value="Chromosome 1"/>
</dbReference>
<dbReference type="EMBL" id="OX459118">
    <property type="protein sequence ID" value="CAI9090714.1"/>
    <property type="molecule type" value="Genomic_DNA"/>
</dbReference>
<protein>
    <submittedName>
        <fullName evidence="3">OLC1v1025541C1</fullName>
    </submittedName>
</protein>
<feature type="domain" description="F-box associated beta-propeller type 3" evidence="2">
    <location>
        <begin position="46"/>
        <end position="179"/>
    </location>
</feature>
<organism evidence="3 4">
    <name type="scientific">Oldenlandia corymbosa var. corymbosa</name>
    <dbReference type="NCBI Taxonomy" id="529605"/>
    <lineage>
        <taxon>Eukaryota</taxon>
        <taxon>Viridiplantae</taxon>
        <taxon>Streptophyta</taxon>
        <taxon>Embryophyta</taxon>
        <taxon>Tracheophyta</taxon>
        <taxon>Spermatophyta</taxon>
        <taxon>Magnoliopsida</taxon>
        <taxon>eudicotyledons</taxon>
        <taxon>Gunneridae</taxon>
        <taxon>Pentapetalae</taxon>
        <taxon>asterids</taxon>
        <taxon>lamiids</taxon>
        <taxon>Gentianales</taxon>
        <taxon>Rubiaceae</taxon>
        <taxon>Rubioideae</taxon>
        <taxon>Spermacoceae</taxon>
        <taxon>Hedyotis-Oldenlandia complex</taxon>
        <taxon>Oldenlandia</taxon>
    </lineage>
</organism>
<keyword evidence="1" id="KW-0812">Transmembrane</keyword>
<gene>
    <name evidence="3" type="ORF">OLC1_LOCUS2805</name>
</gene>
<dbReference type="AlphaFoldDB" id="A0AAV1C7W8"/>
<dbReference type="PANTHER" id="PTHR31111">
    <property type="entry name" value="BNAA05G37150D PROTEIN-RELATED"/>
    <property type="match status" value="1"/>
</dbReference>
<dbReference type="InterPro" id="IPR013187">
    <property type="entry name" value="F-box-assoc_dom_typ3"/>
</dbReference>